<feature type="non-terminal residue" evidence="3">
    <location>
        <position position="1"/>
    </location>
</feature>
<keyword evidence="2" id="KW-0732">Signal</keyword>
<dbReference type="AlphaFoldDB" id="A0A443QZU7"/>
<dbReference type="PANTHER" id="PTHR11886">
    <property type="entry name" value="DYNEIN LIGHT CHAIN"/>
    <property type="match status" value="1"/>
</dbReference>
<dbReference type="SMART" id="SM01375">
    <property type="entry name" value="Dynein_light"/>
    <property type="match status" value="1"/>
</dbReference>
<keyword evidence="1" id="KW-1133">Transmembrane helix</keyword>
<dbReference type="Proteomes" id="UP000285301">
    <property type="component" value="Unassembled WGS sequence"/>
</dbReference>
<reference evidence="3 4" key="1">
    <citation type="journal article" date="2018" name="Gigascience">
        <title>Genomes of trombidid mites reveal novel predicted allergens and laterally-transferred genes associated with secondary metabolism.</title>
        <authorList>
            <person name="Dong X."/>
            <person name="Chaisiri K."/>
            <person name="Xia D."/>
            <person name="Armstrong S.D."/>
            <person name="Fang Y."/>
            <person name="Donnelly M.J."/>
            <person name="Kadowaki T."/>
            <person name="McGarry J.W."/>
            <person name="Darby A.C."/>
            <person name="Makepeace B.L."/>
        </authorList>
    </citation>
    <scope>NUCLEOTIDE SEQUENCE [LARGE SCALE GENOMIC DNA]</scope>
    <source>
        <strain evidence="3">UoL-WK</strain>
    </source>
</reference>
<protein>
    <recommendedName>
        <fullName evidence="5">Dynein light chain</fullName>
    </recommendedName>
</protein>
<dbReference type="PANTHER" id="PTHR11886:SF35">
    <property type="entry name" value="DYNEIN LIGHT CHAIN"/>
    <property type="match status" value="1"/>
</dbReference>
<feature type="chain" id="PRO_5019120701" description="Dynein light chain" evidence="2">
    <location>
        <begin position="20"/>
        <end position="285"/>
    </location>
</feature>
<name>A0A443QZU7_9ACAR</name>
<dbReference type="Gene3D" id="3.30.740.10">
    <property type="entry name" value="Protein Inhibitor Of Neuronal Nitric Oxide Synthase"/>
    <property type="match status" value="1"/>
</dbReference>
<keyword evidence="4" id="KW-1185">Reference proteome</keyword>
<feature type="transmembrane region" description="Helical" evidence="1">
    <location>
        <begin position="74"/>
        <end position="97"/>
    </location>
</feature>
<dbReference type="Pfam" id="PF01221">
    <property type="entry name" value="Dynein_light"/>
    <property type="match status" value="1"/>
</dbReference>
<accession>A0A443QZU7</accession>
<evidence type="ECO:0000256" key="2">
    <source>
        <dbReference type="SAM" id="SignalP"/>
    </source>
</evidence>
<keyword evidence="1" id="KW-0472">Membrane</keyword>
<organism evidence="3 4">
    <name type="scientific">Dinothrombium tinctorium</name>
    <dbReference type="NCBI Taxonomy" id="1965070"/>
    <lineage>
        <taxon>Eukaryota</taxon>
        <taxon>Metazoa</taxon>
        <taxon>Ecdysozoa</taxon>
        <taxon>Arthropoda</taxon>
        <taxon>Chelicerata</taxon>
        <taxon>Arachnida</taxon>
        <taxon>Acari</taxon>
        <taxon>Acariformes</taxon>
        <taxon>Trombidiformes</taxon>
        <taxon>Prostigmata</taxon>
        <taxon>Anystina</taxon>
        <taxon>Parasitengona</taxon>
        <taxon>Trombidioidea</taxon>
        <taxon>Trombidiidae</taxon>
        <taxon>Dinothrombium</taxon>
    </lineage>
</organism>
<dbReference type="STRING" id="1965070.A0A443QZU7"/>
<dbReference type="InterPro" id="IPR037177">
    <property type="entry name" value="DLC_sf"/>
</dbReference>
<comment type="caution">
    <text evidence="3">The sequence shown here is derived from an EMBL/GenBank/DDBJ whole genome shotgun (WGS) entry which is preliminary data.</text>
</comment>
<feature type="transmembrane region" description="Helical" evidence="1">
    <location>
        <begin position="109"/>
        <end position="137"/>
    </location>
</feature>
<gene>
    <name evidence="3" type="ORF">B4U79_12636</name>
</gene>
<evidence type="ECO:0000313" key="3">
    <source>
        <dbReference type="EMBL" id="RWS08575.1"/>
    </source>
</evidence>
<evidence type="ECO:0008006" key="5">
    <source>
        <dbReference type="Google" id="ProtNLM"/>
    </source>
</evidence>
<sequence>GFSLLAFAILFVKLHNVNREINFLKFINAEWIEQNARSTNNSKQAKHNSVNHVENLKQDIDLLIGHLWSSRTTLILSMAFVSMYILSWGLLGYAIGGHSNKKSSSSLKAVLLLAIFASVDIAASAGFVLVRLVMYMLKNNHSYKELRIPSSVTETDQFTAITSLRYSTLQRNTPSKEYVNERNNYSATESSTFEEEFEEETIKVEAAEMPLSMQRMAITAALEACRMHRTEKKIAETIKQKFDEHFGVSWHCIVGRNWGSCVTHSKQCYIRLLYKKLTILLYKST</sequence>
<evidence type="ECO:0000256" key="1">
    <source>
        <dbReference type="SAM" id="Phobius"/>
    </source>
</evidence>
<dbReference type="InterPro" id="IPR001372">
    <property type="entry name" value="Dynein_light_chain_typ-1/2"/>
</dbReference>
<feature type="signal peptide" evidence="2">
    <location>
        <begin position="1"/>
        <end position="19"/>
    </location>
</feature>
<dbReference type="GO" id="GO:0007017">
    <property type="term" value="P:microtubule-based process"/>
    <property type="evidence" value="ECO:0007669"/>
    <property type="project" value="InterPro"/>
</dbReference>
<dbReference type="FunFam" id="3.30.740.10:FF:000006">
    <property type="entry name" value="Dynein light chain"/>
    <property type="match status" value="1"/>
</dbReference>
<dbReference type="OrthoDB" id="10033309at2759"/>
<proteinExistence type="predicted"/>
<dbReference type="GO" id="GO:0045505">
    <property type="term" value="F:dynein intermediate chain binding"/>
    <property type="evidence" value="ECO:0007669"/>
    <property type="project" value="TreeGrafter"/>
</dbReference>
<dbReference type="GO" id="GO:0005868">
    <property type="term" value="C:cytoplasmic dynein complex"/>
    <property type="evidence" value="ECO:0007669"/>
    <property type="project" value="TreeGrafter"/>
</dbReference>
<dbReference type="SUPFAM" id="SSF54648">
    <property type="entry name" value="DLC"/>
    <property type="match status" value="1"/>
</dbReference>
<keyword evidence="1" id="KW-0812">Transmembrane</keyword>
<dbReference type="EMBL" id="NCKU01002904">
    <property type="protein sequence ID" value="RWS08575.1"/>
    <property type="molecule type" value="Genomic_DNA"/>
</dbReference>
<evidence type="ECO:0000313" key="4">
    <source>
        <dbReference type="Proteomes" id="UP000285301"/>
    </source>
</evidence>